<keyword evidence="5" id="KW-0742">SOS response</keyword>
<dbReference type="InterPro" id="IPR017961">
    <property type="entry name" value="DNA_pol_Y-fam_little_finger"/>
</dbReference>
<gene>
    <name evidence="7" type="primary">umuC</name>
    <name evidence="7" type="ORF">PARC_b0804</name>
</gene>
<dbReference type="CDD" id="cd01700">
    <property type="entry name" value="PolY_Pol_V_umuC"/>
    <property type="match status" value="1"/>
</dbReference>
<dbReference type="EMBL" id="CP011026">
    <property type="protein sequence ID" value="ATC88963.1"/>
    <property type="molecule type" value="Genomic_DNA"/>
</dbReference>
<dbReference type="KEGG" id="part:PARC_b0804"/>
<dbReference type="Proteomes" id="UP000016505">
    <property type="component" value="Chromosome II"/>
</dbReference>
<dbReference type="SUPFAM" id="SSF56672">
    <property type="entry name" value="DNA/RNA polymerases"/>
    <property type="match status" value="1"/>
</dbReference>
<dbReference type="InterPro" id="IPR043128">
    <property type="entry name" value="Rev_trsase/Diguanyl_cyclase"/>
</dbReference>
<dbReference type="PANTHER" id="PTHR11076">
    <property type="entry name" value="DNA REPAIR POLYMERASE UMUC / TRANSFERASE FAMILY MEMBER"/>
    <property type="match status" value="1"/>
</dbReference>
<dbReference type="Gene3D" id="3.30.70.270">
    <property type="match status" value="1"/>
</dbReference>
<dbReference type="Pfam" id="PF13438">
    <property type="entry name" value="DUF4113"/>
    <property type="match status" value="1"/>
</dbReference>
<organism evidence="7 8">
    <name type="scientific">Pseudoalteromonas arctica A 37-1-2</name>
    <dbReference type="NCBI Taxonomy" id="1117313"/>
    <lineage>
        <taxon>Bacteria</taxon>
        <taxon>Pseudomonadati</taxon>
        <taxon>Pseudomonadota</taxon>
        <taxon>Gammaproteobacteria</taxon>
        <taxon>Alteromonadales</taxon>
        <taxon>Pseudoalteromonadaceae</taxon>
        <taxon>Pseudoalteromonas</taxon>
    </lineage>
</organism>
<dbReference type="Pfam" id="PF11799">
    <property type="entry name" value="IMS_C"/>
    <property type="match status" value="1"/>
</dbReference>
<dbReference type="GO" id="GO:0042276">
    <property type="term" value="P:error-prone translesion synthesis"/>
    <property type="evidence" value="ECO:0007669"/>
    <property type="project" value="TreeGrafter"/>
</dbReference>
<evidence type="ECO:0000256" key="4">
    <source>
        <dbReference type="ARBA" id="ARBA00023204"/>
    </source>
</evidence>
<evidence type="ECO:0000256" key="5">
    <source>
        <dbReference type="ARBA" id="ARBA00023236"/>
    </source>
</evidence>
<evidence type="ECO:0000256" key="1">
    <source>
        <dbReference type="ARBA" id="ARBA00010945"/>
    </source>
</evidence>
<dbReference type="GO" id="GO:0005829">
    <property type="term" value="C:cytosol"/>
    <property type="evidence" value="ECO:0007669"/>
    <property type="project" value="TreeGrafter"/>
</dbReference>
<feature type="domain" description="UmuC" evidence="6">
    <location>
        <begin position="2"/>
        <end position="188"/>
    </location>
</feature>
<dbReference type="GO" id="GO:0003684">
    <property type="term" value="F:damaged DNA binding"/>
    <property type="evidence" value="ECO:0007669"/>
    <property type="project" value="InterPro"/>
</dbReference>
<protein>
    <submittedName>
        <fullName evidence="7">DNA polymerase V</fullName>
    </submittedName>
</protein>
<name>A0A290SA60_9GAMM</name>
<reference evidence="7 8" key="1">
    <citation type="journal article" date="2012" name="J. Bacteriol.">
        <title>Genome sequences of type strains of seven species of the marine bacterium Pseudoalteromonas.</title>
        <authorList>
            <person name="Xie B.B."/>
            <person name="Shu Y.L."/>
            <person name="Qin Q.L."/>
            <person name="Rong J.C."/>
            <person name="Zhang X.Y."/>
            <person name="Chen X.L."/>
            <person name="Shi M."/>
            <person name="He H.L."/>
            <person name="Zhou B.C."/>
            <person name="Zhang Y.Z."/>
        </authorList>
    </citation>
    <scope>NUCLEOTIDE SEQUENCE [LARGE SCALE GENOMIC DNA]</scope>
    <source>
        <strain evidence="7 8">A 37-1-2</strain>
    </source>
</reference>
<dbReference type="Gene3D" id="1.10.150.20">
    <property type="entry name" value="5' to 3' exonuclease, C-terminal subdomain"/>
    <property type="match status" value="1"/>
</dbReference>
<keyword evidence="2" id="KW-0227">DNA damage</keyword>
<dbReference type="Pfam" id="PF00817">
    <property type="entry name" value="IMS"/>
    <property type="match status" value="1"/>
</dbReference>
<dbReference type="InterPro" id="IPR025188">
    <property type="entry name" value="DUF4113"/>
</dbReference>
<keyword evidence="3" id="KW-0741">SOS mutagenesis</keyword>
<dbReference type="RefSeq" id="WP_010552919.1">
    <property type="nucleotide sequence ID" value="NZ_CP011026.1"/>
</dbReference>
<evidence type="ECO:0000313" key="8">
    <source>
        <dbReference type="Proteomes" id="UP000016505"/>
    </source>
</evidence>
<evidence type="ECO:0000256" key="2">
    <source>
        <dbReference type="ARBA" id="ARBA00022763"/>
    </source>
</evidence>
<sequence>MYALVDAVSFYASAEKVFDPAIRSKPVVVLTNNDGCVCAICPIARRLNIPKFGPYFKVKHLLEQNNVVIRSSNYELYADLSDKMMNIIGRFCDTQHIYSIDESFLHFDGYTSLIKDWHEYGHTIRRTVWRETKLPVGVGFGPTPTLAKAANHAAKKLSGFNGVAVINSEQTRQAILQRMSCEDVWGIGRRLAKKLKIMNIHTAWDFAQQNPKAMRRAFSVVVERTVSELNGITCLNWDDVRQDKREIYSTRSFGERICEPTALKTALINHVTTVANKLRAQRSLTYQLYIFAASGAHENRYYKKSFVYKFPSPTNDTCVMANAVSEVFNNIYQPGIRFYKCGVGAVELISEQFQQNDLFNKSPDNPKLMQCLDTINNRYGKGMLSLASSKLNDRWHMNRDFLSPQYTTRWRDIPKIYCE</sequence>
<dbReference type="InterPro" id="IPR001126">
    <property type="entry name" value="UmuC"/>
</dbReference>
<dbReference type="InterPro" id="IPR050116">
    <property type="entry name" value="DNA_polymerase-Y"/>
</dbReference>
<comment type="similarity">
    <text evidence="1">Belongs to the DNA polymerase type-Y family.</text>
</comment>
<dbReference type="GO" id="GO:0009432">
    <property type="term" value="P:SOS response"/>
    <property type="evidence" value="ECO:0007669"/>
    <property type="project" value="UniProtKB-KW"/>
</dbReference>
<evidence type="ECO:0000256" key="3">
    <source>
        <dbReference type="ARBA" id="ARBA00023199"/>
    </source>
</evidence>
<dbReference type="GO" id="GO:0006281">
    <property type="term" value="P:DNA repair"/>
    <property type="evidence" value="ECO:0007669"/>
    <property type="project" value="UniProtKB-KW"/>
</dbReference>
<dbReference type="PANTHER" id="PTHR11076:SF34">
    <property type="entry name" value="PROTEIN UMUC"/>
    <property type="match status" value="1"/>
</dbReference>
<dbReference type="PROSITE" id="PS50173">
    <property type="entry name" value="UMUC"/>
    <property type="match status" value="1"/>
</dbReference>
<dbReference type="InterPro" id="IPR043502">
    <property type="entry name" value="DNA/RNA_pol_sf"/>
</dbReference>
<dbReference type="Gene3D" id="3.40.1170.60">
    <property type="match status" value="1"/>
</dbReference>
<evidence type="ECO:0000259" key="6">
    <source>
        <dbReference type="PROSITE" id="PS50173"/>
    </source>
</evidence>
<keyword evidence="4" id="KW-0234">DNA repair</keyword>
<evidence type="ECO:0000313" key="7">
    <source>
        <dbReference type="EMBL" id="ATC88963.1"/>
    </source>
</evidence>
<dbReference type="GO" id="GO:0003887">
    <property type="term" value="F:DNA-directed DNA polymerase activity"/>
    <property type="evidence" value="ECO:0007669"/>
    <property type="project" value="TreeGrafter"/>
</dbReference>
<accession>A0A290SA60</accession>
<dbReference type="OrthoDB" id="9808813at2"/>
<dbReference type="AlphaFoldDB" id="A0A290SA60"/>
<proteinExistence type="inferred from homology"/>